<proteinExistence type="predicted"/>
<sequence>MASHYEELRNKNLEDNKVMLDKLLHDLKGTTSQPVERPARKTRAVKSMEMLPTRRNPSRNARYTPLDEYSIAHRRQRRGSVSSSISSSSSATSPSSSPNKLFVRFGFFQKSTGRPDEADETDSMNSDNDEEEPTLPKRAHRIVHDSRPAEDITEDDIEMVAELVSEKKYDSFYGTSCHQCRQKTNDMKTICRSGHCIGVRGQFCGPCLRNRYGENAKEALKNESWSCPPCRKICNCSFCRKKNGKGCTGILIHMARTHGFSDVNAYLQSLKK</sequence>
<keyword evidence="3" id="KW-0963">Cytoplasm</keyword>
<evidence type="ECO:0000256" key="8">
    <source>
        <dbReference type="ARBA" id="ARBA00023163"/>
    </source>
</evidence>
<dbReference type="GO" id="GO:0051301">
    <property type="term" value="P:cell division"/>
    <property type="evidence" value="ECO:0007669"/>
    <property type="project" value="UniProtKB-KW"/>
</dbReference>
<comment type="subcellular location">
    <subcellularLocation>
        <location evidence="2">Cytoplasm</location>
    </subcellularLocation>
    <subcellularLocation>
        <location evidence="1">Nucleus</location>
    </subcellularLocation>
</comment>
<dbReference type="PANTHER" id="PTHR31169:SF8">
    <property type="entry name" value="ZINC-FINGER DOMAIN OF MONOAMINE-OXIDASE A REPRESSOR R1 PROTEIN"/>
    <property type="match status" value="1"/>
</dbReference>
<dbReference type="GO" id="GO:0005737">
    <property type="term" value="C:cytoplasm"/>
    <property type="evidence" value="ECO:0007669"/>
    <property type="project" value="UniProtKB-SubCell"/>
</dbReference>
<reference evidence="12 13" key="1">
    <citation type="journal article" date="2017" name="Nat. Ecol. Evol.">
        <title>Scallop genome provides insights into evolution of bilaterian karyotype and development.</title>
        <authorList>
            <person name="Wang S."/>
            <person name="Zhang J."/>
            <person name="Jiao W."/>
            <person name="Li J."/>
            <person name="Xun X."/>
            <person name="Sun Y."/>
            <person name="Guo X."/>
            <person name="Huan P."/>
            <person name="Dong B."/>
            <person name="Zhang L."/>
            <person name="Hu X."/>
            <person name="Sun X."/>
            <person name="Wang J."/>
            <person name="Zhao C."/>
            <person name="Wang Y."/>
            <person name="Wang D."/>
            <person name="Huang X."/>
            <person name="Wang R."/>
            <person name="Lv J."/>
            <person name="Li Y."/>
            <person name="Zhang Z."/>
            <person name="Liu B."/>
            <person name="Lu W."/>
            <person name="Hui Y."/>
            <person name="Liang J."/>
            <person name="Zhou Z."/>
            <person name="Hou R."/>
            <person name="Li X."/>
            <person name="Liu Y."/>
            <person name="Li H."/>
            <person name="Ning X."/>
            <person name="Lin Y."/>
            <person name="Zhao L."/>
            <person name="Xing Q."/>
            <person name="Dou J."/>
            <person name="Li Y."/>
            <person name="Mao J."/>
            <person name="Guo H."/>
            <person name="Dou H."/>
            <person name="Li T."/>
            <person name="Mu C."/>
            <person name="Jiang W."/>
            <person name="Fu Q."/>
            <person name="Fu X."/>
            <person name="Miao Y."/>
            <person name="Liu J."/>
            <person name="Yu Q."/>
            <person name="Li R."/>
            <person name="Liao H."/>
            <person name="Li X."/>
            <person name="Kong Y."/>
            <person name="Jiang Z."/>
            <person name="Chourrout D."/>
            <person name="Li R."/>
            <person name="Bao Z."/>
        </authorList>
    </citation>
    <scope>NUCLEOTIDE SEQUENCE [LARGE SCALE GENOMIC DNA]</scope>
    <source>
        <strain evidence="12 13">PY_sf001</strain>
    </source>
</reference>
<protein>
    <submittedName>
        <fullName evidence="12">Cell division cycle-associated 7-like protein</fullName>
    </submittedName>
</protein>
<keyword evidence="6" id="KW-0832">Ubl conjugation</keyword>
<evidence type="ECO:0000256" key="2">
    <source>
        <dbReference type="ARBA" id="ARBA00004496"/>
    </source>
</evidence>
<feature type="compositionally biased region" description="Acidic residues" evidence="10">
    <location>
        <begin position="117"/>
        <end position="133"/>
    </location>
</feature>
<keyword evidence="13" id="KW-1185">Reference proteome</keyword>
<dbReference type="AlphaFoldDB" id="A0A210PS93"/>
<organism evidence="12 13">
    <name type="scientific">Mizuhopecten yessoensis</name>
    <name type="common">Japanese scallop</name>
    <name type="synonym">Patinopecten yessoensis</name>
    <dbReference type="NCBI Taxonomy" id="6573"/>
    <lineage>
        <taxon>Eukaryota</taxon>
        <taxon>Metazoa</taxon>
        <taxon>Spiralia</taxon>
        <taxon>Lophotrochozoa</taxon>
        <taxon>Mollusca</taxon>
        <taxon>Bivalvia</taxon>
        <taxon>Autobranchia</taxon>
        <taxon>Pteriomorphia</taxon>
        <taxon>Pectinida</taxon>
        <taxon>Pectinoidea</taxon>
        <taxon>Pectinidae</taxon>
        <taxon>Mizuhopecten</taxon>
    </lineage>
</organism>
<dbReference type="Pfam" id="PF10497">
    <property type="entry name" value="zf-4CXXC_R1"/>
    <property type="match status" value="1"/>
</dbReference>
<evidence type="ECO:0000256" key="1">
    <source>
        <dbReference type="ARBA" id="ARBA00004123"/>
    </source>
</evidence>
<keyword evidence="4" id="KW-1017">Isopeptide bond</keyword>
<keyword evidence="12" id="KW-0132">Cell division</keyword>
<keyword evidence="12" id="KW-0131">Cell cycle</keyword>
<keyword evidence="7" id="KW-0805">Transcription regulation</keyword>
<feature type="domain" description="Zinc-finger" evidence="11">
    <location>
        <begin position="169"/>
        <end position="267"/>
    </location>
</feature>
<dbReference type="EMBL" id="NEDP02005530">
    <property type="protein sequence ID" value="OWF39363.1"/>
    <property type="molecule type" value="Genomic_DNA"/>
</dbReference>
<feature type="region of interest" description="Disordered" evidence="10">
    <location>
        <begin position="111"/>
        <end position="143"/>
    </location>
</feature>
<feature type="compositionally biased region" description="Low complexity" evidence="10">
    <location>
        <begin position="80"/>
        <end position="97"/>
    </location>
</feature>
<dbReference type="PANTHER" id="PTHR31169">
    <property type="entry name" value="OS05G0300700 PROTEIN"/>
    <property type="match status" value="1"/>
</dbReference>
<dbReference type="InterPro" id="IPR040221">
    <property type="entry name" value="CDCA7/CDA7L"/>
</dbReference>
<comment type="caution">
    <text evidence="12">The sequence shown here is derived from an EMBL/GenBank/DDBJ whole genome shotgun (WGS) entry which is preliminary data.</text>
</comment>
<keyword evidence="5" id="KW-0597">Phosphoprotein</keyword>
<accession>A0A210PS93</accession>
<name>A0A210PS93_MIZYE</name>
<evidence type="ECO:0000256" key="9">
    <source>
        <dbReference type="ARBA" id="ARBA00023242"/>
    </source>
</evidence>
<evidence type="ECO:0000313" key="12">
    <source>
        <dbReference type="EMBL" id="OWF39363.1"/>
    </source>
</evidence>
<evidence type="ECO:0000256" key="6">
    <source>
        <dbReference type="ARBA" id="ARBA00022843"/>
    </source>
</evidence>
<dbReference type="OrthoDB" id="298344at2759"/>
<evidence type="ECO:0000256" key="4">
    <source>
        <dbReference type="ARBA" id="ARBA00022499"/>
    </source>
</evidence>
<evidence type="ECO:0000313" key="13">
    <source>
        <dbReference type="Proteomes" id="UP000242188"/>
    </source>
</evidence>
<dbReference type="GO" id="GO:0006355">
    <property type="term" value="P:regulation of DNA-templated transcription"/>
    <property type="evidence" value="ECO:0007669"/>
    <property type="project" value="InterPro"/>
</dbReference>
<evidence type="ECO:0000256" key="10">
    <source>
        <dbReference type="SAM" id="MobiDB-lite"/>
    </source>
</evidence>
<evidence type="ECO:0000256" key="3">
    <source>
        <dbReference type="ARBA" id="ARBA00022490"/>
    </source>
</evidence>
<evidence type="ECO:0000256" key="7">
    <source>
        <dbReference type="ARBA" id="ARBA00023015"/>
    </source>
</evidence>
<evidence type="ECO:0000259" key="11">
    <source>
        <dbReference type="Pfam" id="PF10497"/>
    </source>
</evidence>
<dbReference type="InterPro" id="IPR018866">
    <property type="entry name" value="Znf-4CXXC_R1"/>
</dbReference>
<gene>
    <name evidence="12" type="ORF">KP79_PYT19891</name>
</gene>
<dbReference type="GO" id="GO:0005634">
    <property type="term" value="C:nucleus"/>
    <property type="evidence" value="ECO:0007669"/>
    <property type="project" value="UniProtKB-SubCell"/>
</dbReference>
<evidence type="ECO:0000256" key="5">
    <source>
        <dbReference type="ARBA" id="ARBA00022553"/>
    </source>
</evidence>
<keyword evidence="9" id="KW-0539">Nucleus</keyword>
<dbReference type="Proteomes" id="UP000242188">
    <property type="component" value="Unassembled WGS sequence"/>
</dbReference>
<feature type="region of interest" description="Disordered" evidence="10">
    <location>
        <begin position="27"/>
        <end position="97"/>
    </location>
</feature>
<dbReference type="STRING" id="6573.A0A210PS93"/>
<keyword evidence="8" id="KW-0804">Transcription</keyword>